<proteinExistence type="predicted"/>
<reference evidence="1" key="1">
    <citation type="journal article" date="2023" name="Insect Mol. Biol.">
        <title>Genome sequencing provides insights into the evolution of gene families encoding plant cell wall-degrading enzymes in longhorned beetles.</title>
        <authorList>
            <person name="Shin N.R."/>
            <person name="Okamura Y."/>
            <person name="Kirsch R."/>
            <person name="Pauchet Y."/>
        </authorList>
    </citation>
    <scope>NUCLEOTIDE SEQUENCE</scope>
    <source>
        <strain evidence="1">AMC_N1</strain>
    </source>
</reference>
<dbReference type="AlphaFoldDB" id="A0AAV8XZ04"/>
<dbReference type="EMBL" id="JAPWTK010000304">
    <property type="protein sequence ID" value="KAJ8943055.1"/>
    <property type="molecule type" value="Genomic_DNA"/>
</dbReference>
<organism evidence="1 2">
    <name type="scientific">Aromia moschata</name>
    <dbReference type="NCBI Taxonomy" id="1265417"/>
    <lineage>
        <taxon>Eukaryota</taxon>
        <taxon>Metazoa</taxon>
        <taxon>Ecdysozoa</taxon>
        <taxon>Arthropoda</taxon>
        <taxon>Hexapoda</taxon>
        <taxon>Insecta</taxon>
        <taxon>Pterygota</taxon>
        <taxon>Neoptera</taxon>
        <taxon>Endopterygota</taxon>
        <taxon>Coleoptera</taxon>
        <taxon>Polyphaga</taxon>
        <taxon>Cucujiformia</taxon>
        <taxon>Chrysomeloidea</taxon>
        <taxon>Cerambycidae</taxon>
        <taxon>Cerambycinae</taxon>
        <taxon>Callichromatini</taxon>
        <taxon>Aromia</taxon>
    </lineage>
</organism>
<gene>
    <name evidence="1" type="ORF">NQ318_022599</name>
</gene>
<evidence type="ECO:0000313" key="2">
    <source>
        <dbReference type="Proteomes" id="UP001162162"/>
    </source>
</evidence>
<comment type="caution">
    <text evidence="1">The sequence shown here is derived from an EMBL/GenBank/DDBJ whole genome shotgun (WGS) entry which is preliminary data.</text>
</comment>
<feature type="non-terminal residue" evidence="1">
    <location>
        <position position="112"/>
    </location>
</feature>
<dbReference type="Proteomes" id="UP001162162">
    <property type="component" value="Unassembled WGS sequence"/>
</dbReference>
<keyword evidence="2" id="KW-1185">Reference proteome</keyword>
<sequence>MNPNYGYHSQQTQKKNTIWDTTYEELVDHTDSTKSSYEQTRDAKSDSLNVTSGYFHEAEEFMEDRKSPPKVRKENITKYITIDKENVAPILKNKCVVDIENKENIYVGVAME</sequence>
<name>A0AAV8XZ04_9CUCU</name>
<evidence type="ECO:0000313" key="1">
    <source>
        <dbReference type="EMBL" id="KAJ8943055.1"/>
    </source>
</evidence>
<accession>A0AAV8XZ04</accession>
<protein>
    <submittedName>
        <fullName evidence="1">Uncharacterized protein</fullName>
    </submittedName>
</protein>